<proteinExistence type="predicted"/>
<evidence type="ECO:0008006" key="2">
    <source>
        <dbReference type="Google" id="ProtNLM"/>
    </source>
</evidence>
<protein>
    <recommendedName>
        <fullName evidence="2">LysM domain-containing protein</fullName>
    </recommendedName>
</protein>
<name>A0A8S5PUQ3_9CAUD</name>
<sequence>MEVKVKDGQTLADIAIQEYGALEAIVQMAIDNGMSVSDVPQVSTILHLHDKTYNRVMHDYCWAHSVQPATQRGYDTSASNRIFNEVFNDIFN</sequence>
<organism evidence="1">
    <name type="scientific">Siphoviridae sp. ctL1i33</name>
    <dbReference type="NCBI Taxonomy" id="2825450"/>
    <lineage>
        <taxon>Viruses</taxon>
        <taxon>Duplodnaviria</taxon>
        <taxon>Heunggongvirae</taxon>
        <taxon>Uroviricota</taxon>
        <taxon>Caudoviricetes</taxon>
    </lineage>
</organism>
<accession>A0A8S5PUQ3</accession>
<reference evidence="1" key="1">
    <citation type="journal article" date="2021" name="Proc. Natl. Acad. Sci. U.S.A.">
        <title>A Catalog of Tens of Thousands of Viruses from Human Metagenomes Reveals Hidden Associations with Chronic Diseases.</title>
        <authorList>
            <person name="Tisza M.J."/>
            <person name="Buck C.B."/>
        </authorList>
    </citation>
    <scope>NUCLEOTIDE SEQUENCE</scope>
    <source>
        <strain evidence="1">CtL1i33</strain>
    </source>
</reference>
<dbReference type="EMBL" id="BK015501">
    <property type="protein sequence ID" value="DAE10012.1"/>
    <property type="molecule type" value="Genomic_DNA"/>
</dbReference>
<evidence type="ECO:0000313" key="1">
    <source>
        <dbReference type="EMBL" id="DAE10012.1"/>
    </source>
</evidence>